<dbReference type="Pfam" id="PF04149">
    <property type="entry name" value="DUF397"/>
    <property type="match status" value="1"/>
</dbReference>
<organism evidence="2 3">
    <name type="scientific">Actinomadura rubrobrunea</name>
    <dbReference type="NCBI Taxonomy" id="115335"/>
    <lineage>
        <taxon>Bacteria</taxon>
        <taxon>Bacillati</taxon>
        <taxon>Actinomycetota</taxon>
        <taxon>Actinomycetes</taxon>
        <taxon>Streptosporangiales</taxon>
        <taxon>Thermomonosporaceae</taxon>
        <taxon>Actinomadura</taxon>
    </lineage>
</organism>
<reference evidence="2" key="1">
    <citation type="submission" date="2023-02" db="EMBL/GenBank/DDBJ databases">
        <title>Actinomadura rubrobrunea NBRC 14622.</title>
        <authorList>
            <person name="Ichikawa N."/>
            <person name="Sato H."/>
            <person name="Tonouchi N."/>
        </authorList>
    </citation>
    <scope>NUCLEOTIDE SEQUENCE</scope>
    <source>
        <strain evidence="2">NBRC 14622</strain>
    </source>
</reference>
<evidence type="ECO:0000313" key="2">
    <source>
        <dbReference type="EMBL" id="GLW63990.1"/>
    </source>
</evidence>
<dbReference type="RefSeq" id="WP_227023054.1">
    <property type="nucleotide sequence ID" value="NZ_BSRZ01000004.1"/>
</dbReference>
<dbReference type="EMBL" id="BSRZ01000004">
    <property type="protein sequence ID" value="GLW63990.1"/>
    <property type="molecule type" value="Genomic_DNA"/>
</dbReference>
<evidence type="ECO:0000313" key="3">
    <source>
        <dbReference type="Proteomes" id="UP001165124"/>
    </source>
</evidence>
<evidence type="ECO:0000259" key="1">
    <source>
        <dbReference type="Pfam" id="PF04149"/>
    </source>
</evidence>
<comment type="caution">
    <text evidence="2">The sequence shown here is derived from an EMBL/GenBank/DDBJ whole genome shotgun (WGS) entry which is preliminary data.</text>
</comment>
<dbReference type="AlphaFoldDB" id="A0A9W6PUF9"/>
<gene>
    <name evidence="2" type="ORF">Arub01_22340</name>
</gene>
<proteinExistence type="predicted"/>
<feature type="domain" description="DUF397" evidence="1">
    <location>
        <begin position="18"/>
        <end position="70"/>
    </location>
</feature>
<keyword evidence="3" id="KW-1185">Reference proteome</keyword>
<dbReference type="Proteomes" id="UP001165124">
    <property type="component" value="Unassembled WGS sequence"/>
</dbReference>
<accession>A0A9W6PUF9</accession>
<name>A0A9W6PUF9_9ACTN</name>
<sequence length="77" mass="8279">MIQKGTQGMTDSVSSRVMWRTSSYSGDGGGQCVQVGKCGGMALVRDSKHPEGPVMALKAETWNAALDQIKRGEYDLD</sequence>
<protein>
    <recommendedName>
        <fullName evidence="1">DUF397 domain-containing protein</fullName>
    </recommendedName>
</protein>
<dbReference type="InterPro" id="IPR007278">
    <property type="entry name" value="DUF397"/>
</dbReference>